<evidence type="ECO:0000256" key="2">
    <source>
        <dbReference type="SAM" id="SignalP"/>
    </source>
</evidence>
<evidence type="ECO:0000256" key="1">
    <source>
        <dbReference type="SAM" id="MobiDB-lite"/>
    </source>
</evidence>
<dbReference type="RefSeq" id="WP_150076206.1">
    <property type="nucleotide sequence ID" value="NZ_VWOX01000004.1"/>
</dbReference>
<keyword evidence="4" id="KW-1185">Reference proteome</keyword>
<comment type="caution">
    <text evidence="3">The sequence shown here is derived from an EMBL/GenBank/DDBJ whole genome shotgun (WGS) entry which is preliminary data.</text>
</comment>
<feature type="chain" id="PRO_5024435982" description="LTXXQ motif family protein" evidence="2">
    <location>
        <begin position="21"/>
        <end position="170"/>
    </location>
</feature>
<accession>A0A5M6DB44</accession>
<evidence type="ECO:0000313" key="3">
    <source>
        <dbReference type="EMBL" id="KAA5544593.1"/>
    </source>
</evidence>
<proteinExistence type="predicted"/>
<organism evidence="3 4">
    <name type="scientific">Roseiconus nitratireducens</name>
    <dbReference type="NCBI Taxonomy" id="2605748"/>
    <lineage>
        <taxon>Bacteria</taxon>
        <taxon>Pseudomonadati</taxon>
        <taxon>Planctomycetota</taxon>
        <taxon>Planctomycetia</taxon>
        <taxon>Pirellulales</taxon>
        <taxon>Pirellulaceae</taxon>
        <taxon>Roseiconus</taxon>
    </lineage>
</organism>
<gene>
    <name evidence="3" type="ORF">FYK55_09775</name>
</gene>
<feature type="signal peptide" evidence="2">
    <location>
        <begin position="1"/>
        <end position="20"/>
    </location>
</feature>
<dbReference type="AlphaFoldDB" id="A0A5M6DB44"/>
<dbReference type="EMBL" id="VWOX01000004">
    <property type="protein sequence ID" value="KAA5544593.1"/>
    <property type="molecule type" value="Genomic_DNA"/>
</dbReference>
<sequence>MKLNVVCLALAMTICTVANAQEPAAKKKGKQAGRNTPAALVTRQLKDVELTEQQKSKIQSMAKEAMAEMKSIREDAGLTPKLMKQRTEAAKALKDSEKKGDELVKAINEKAGLNEAQAAAFQKLNAVRQKLLKDSVALLTDDQKSKLPKRLVGKGPNGGKGKGKKKKDAA</sequence>
<evidence type="ECO:0000313" key="4">
    <source>
        <dbReference type="Proteomes" id="UP000324479"/>
    </source>
</evidence>
<dbReference type="Proteomes" id="UP000324479">
    <property type="component" value="Unassembled WGS sequence"/>
</dbReference>
<dbReference type="Gene3D" id="1.20.120.1490">
    <property type="match status" value="1"/>
</dbReference>
<feature type="region of interest" description="Disordered" evidence="1">
    <location>
        <begin position="143"/>
        <end position="170"/>
    </location>
</feature>
<keyword evidence="2" id="KW-0732">Signal</keyword>
<feature type="compositionally biased region" description="Basic residues" evidence="1">
    <location>
        <begin position="161"/>
        <end position="170"/>
    </location>
</feature>
<evidence type="ECO:0008006" key="5">
    <source>
        <dbReference type="Google" id="ProtNLM"/>
    </source>
</evidence>
<name>A0A5M6DB44_9BACT</name>
<protein>
    <recommendedName>
        <fullName evidence="5">LTXXQ motif family protein</fullName>
    </recommendedName>
</protein>
<reference evidence="3 4" key="1">
    <citation type="submission" date="2019-08" db="EMBL/GenBank/DDBJ databases">
        <authorList>
            <person name="Dhanesh K."/>
            <person name="Kumar G."/>
            <person name="Sasikala C."/>
            <person name="Venkata Ramana C."/>
        </authorList>
    </citation>
    <scope>NUCLEOTIDE SEQUENCE [LARGE SCALE GENOMIC DNA]</scope>
    <source>
        <strain evidence="3 4">JC645</strain>
    </source>
</reference>